<name>A0ABQ8ITL6_DERPT</name>
<feature type="domain" description="Choline/carnitine acyltransferase" evidence="7">
    <location>
        <begin position="5"/>
        <end position="642"/>
    </location>
</feature>
<evidence type="ECO:0000256" key="5">
    <source>
        <dbReference type="ARBA" id="ARBA00039091"/>
    </source>
</evidence>
<dbReference type="InterPro" id="IPR023213">
    <property type="entry name" value="CAT-like_dom_sf"/>
</dbReference>
<feature type="non-terminal residue" evidence="8">
    <location>
        <position position="1"/>
    </location>
</feature>
<dbReference type="InterPro" id="IPR000542">
    <property type="entry name" value="Carn_acyl_trans"/>
</dbReference>
<evidence type="ECO:0000313" key="9">
    <source>
        <dbReference type="Proteomes" id="UP000887458"/>
    </source>
</evidence>
<evidence type="ECO:0000256" key="1">
    <source>
        <dbReference type="ARBA" id="ARBA00005232"/>
    </source>
</evidence>
<evidence type="ECO:0000256" key="2">
    <source>
        <dbReference type="ARBA" id="ARBA00022679"/>
    </source>
</evidence>
<dbReference type="PANTHER" id="PTHR22589:SF14">
    <property type="entry name" value="CHOLINE O-ACETYLTRANSFERASE"/>
    <property type="match status" value="1"/>
</dbReference>
<dbReference type="InterPro" id="IPR039551">
    <property type="entry name" value="Cho/carn_acyl_trans"/>
</dbReference>
<evidence type="ECO:0000256" key="4">
    <source>
        <dbReference type="ARBA" id="ARBA00023315"/>
    </source>
</evidence>
<accession>A0ABQ8ITL6</accession>
<dbReference type="SUPFAM" id="SSF52777">
    <property type="entry name" value="CoA-dependent acyltransferases"/>
    <property type="match status" value="2"/>
</dbReference>
<keyword evidence="2" id="KW-0808">Transferase</keyword>
<dbReference type="EC" id="2.3.1.6" evidence="5"/>
<organism evidence="8 9">
    <name type="scientific">Dermatophagoides pteronyssinus</name>
    <name type="common">European house dust mite</name>
    <dbReference type="NCBI Taxonomy" id="6956"/>
    <lineage>
        <taxon>Eukaryota</taxon>
        <taxon>Metazoa</taxon>
        <taxon>Ecdysozoa</taxon>
        <taxon>Arthropoda</taxon>
        <taxon>Chelicerata</taxon>
        <taxon>Arachnida</taxon>
        <taxon>Acari</taxon>
        <taxon>Acariformes</taxon>
        <taxon>Sarcoptiformes</taxon>
        <taxon>Astigmata</taxon>
        <taxon>Psoroptidia</taxon>
        <taxon>Analgoidea</taxon>
        <taxon>Pyroglyphidae</taxon>
        <taxon>Dermatophagoidinae</taxon>
        <taxon>Dermatophagoides</taxon>
    </lineage>
</organism>
<protein>
    <recommendedName>
        <fullName evidence="6">Choline O-acetyltransferase</fullName>
        <ecNumber evidence="5">2.3.1.6</ecNumber>
    </recommendedName>
</protein>
<dbReference type="EMBL" id="NJHN03000120">
    <property type="protein sequence ID" value="KAH9413674.1"/>
    <property type="molecule type" value="Genomic_DNA"/>
</dbReference>
<comment type="similarity">
    <text evidence="1">Belongs to the carnitine/choline acetyltransferase family.</text>
</comment>
<gene>
    <name evidence="8" type="ORF">DERP_009378</name>
</gene>
<dbReference type="Pfam" id="PF00755">
    <property type="entry name" value="Carn_acyltransf"/>
    <property type="match status" value="1"/>
</dbReference>
<sequence>DLPTLPIPDIEKTMERYLDGLESVIQSTLQMEQTRLIVKDFLYGNNDDEDSEGKRLQKLLIEYAKQTDNWSTDFWLDDMYLTNPSPLLINSNPFFLLPRQTFRRTSDLINFAAYFTKFALIFKEQIDNQTLKQDTMRGRKLCMKTYQHFFTACRIPGEDKDELYIHKHQPGSCQHFIVAAFNQFTVVYLEQSTTIPSIDELEQCLSNIWNRSKIPLQFQQPNIGILTTENRKIWAKIRTELIEDKTNVESIHLIETSLFILCLDDFILPKTNQRSGYRNSIQIAKMDQSYMSTMLLHGGGSQIHTANRWWDKFLQIIVSKEGICGCIMEHSASEGITMINFLKKFLNFYQQNYHPSSATSTTSSSATIIDANHGQDDLLKQSTTTTTTILKSLPLRWNITLDLDKHIKQAEKHADKSINDLDFYVLKFNEYGSDFIKQQKISPDAYIQLSLQLTFFKLHRYIVSTYESCSIRHFQNGRVDTIRSSTKEARDWAKSMCPQPSSTLTTTTTTTTSNNLIVEDVEEDQKIKLFKRAIQKQVEIMHYTMNGHGPENHLRALRELSKKNFNTIPAIFREKSFGEYGNYRLSTSQLPTDIDIIIGYGPVVPDGYGCAYTPKKDHIIFCVSSFYSSDETSSDFFALSLEGSLLQMRELCLRMNANGSSATFSARTPDI</sequence>
<evidence type="ECO:0000313" key="8">
    <source>
        <dbReference type="EMBL" id="KAH9413674.1"/>
    </source>
</evidence>
<reference evidence="8 9" key="2">
    <citation type="journal article" date="2022" name="Mol. Biol. Evol.">
        <title>Comparative Genomics Reveals Insights into the Divergent Evolution of Astigmatic Mites and Household Pest Adaptations.</title>
        <authorList>
            <person name="Xiong Q."/>
            <person name="Wan A.T."/>
            <person name="Liu X."/>
            <person name="Fung C.S."/>
            <person name="Xiao X."/>
            <person name="Malainual N."/>
            <person name="Hou J."/>
            <person name="Wang L."/>
            <person name="Wang M."/>
            <person name="Yang K.Y."/>
            <person name="Cui Y."/>
            <person name="Leung E.L."/>
            <person name="Nong W."/>
            <person name="Shin S.K."/>
            <person name="Au S.W."/>
            <person name="Jeong K.Y."/>
            <person name="Chew F.T."/>
            <person name="Hui J.H."/>
            <person name="Leung T.F."/>
            <person name="Tungtrongchitr A."/>
            <person name="Zhong N."/>
            <person name="Liu Z."/>
            <person name="Tsui S.K."/>
        </authorList>
    </citation>
    <scope>NUCLEOTIDE SEQUENCE [LARGE SCALE GENOMIC DNA]</scope>
    <source>
        <strain evidence="8">Derp</strain>
    </source>
</reference>
<keyword evidence="9" id="KW-1185">Reference proteome</keyword>
<dbReference type="PANTHER" id="PTHR22589">
    <property type="entry name" value="CARNITINE O-ACYLTRANSFERASE"/>
    <property type="match status" value="1"/>
</dbReference>
<dbReference type="Gene3D" id="3.30.559.70">
    <property type="entry name" value="Choline/Carnitine o-acyltransferase, domain 2"/>
    <property type="match status" value="1"/>
</dbReference>
<evidence type="ECO:0000259" key="7">
    <source>
        <dbReference type="Pfam" id="PF00755"/>
    </source>
</evidence>
<comment type="caution">
    <text evidence="8">The sequence shown here is derived from an EMBL/GenBank/DDBJ whole genome shotgun (WGS) entry which is preliminary data.</text>
</comment>
<keyword evidence="3" id="KW-0530">Neurotransmitter biosynthesis</keyword>
<dbReference type="InterPro" id="IPR042231">
    <property type="entry name" value="Cho/carn_acyl_trans_2"/>
</dbReference>
<evidence type="ECO:0000256" key="6">
    <source>
        <dbReference type="ARBA" id="ARBA00040495"/>
    </source>
</evidence>
<evidence type="ECO:0000256" key="3">
    <source>
        <dbReference type="ARBA" id="ARBA00022979"/>
    </source>
</evidence>
<dbReference type="Proteomes" id="UP000887458">
    <property type="component" value="Unassembled WGS sequence"/>
</dbReference>
<keyword evidence="4" id="KW-0012">Acyltransferase</keyword>
<dbReference type="Gene3D" id="3.30.559.10">
    <property type="entry name" value="Chloramphenicol acetyltransferase-like domain"/>
    <property type="match status" value="1"/>
</dbReference>
<reference evidence="8 9" key="1">
    <citation type="journal article" date="2018" name="J. Allergy Clin. Immunol.">
        <title>High-quality assembly of Dermatophagoides pteronyssinus genome and transcriptome reveals a wide range of novel allergens.</title>
        <authorList>
            <person name="Liu X.Y."/>
            <person name="Yang K.Y."/>
            <person name="Wang M.Q."/>
            <person name="Kwok J.S."/>
            <person name="Zeng X."/>
            <person name="Yang Z."/>
            <person name="Xiao X.J."/>
            <person name="Lau C.P."/>
            <person name="Li Y."/>
            <person name="Huang Z.M."/>
            <person name="Ba J.G."/>
            <person name="Yim A.K."/>
            <person name="Ouyang C.Y."/>
            <person name="Ngai S.M."/>
            <person name="Chan T.F."/>
            <person name="Leung E.L."/>
            <person name="Liu L."/>
            <person name="Liu Z.G."/>
            <person name="Tsui S.K."/>
        </authorList>
    </citation>
    <scope>NUCLEOTIDE SEQUENCE [LARGE SCALE GENOMIC DNA]</scope>
    <source>
        <strain evidence="8">Derp</strain>
    </source>
</reference>
<proteinExistence type="inferred from homology"/>